<protein>
    <submittedName>
        <fullName evidence="5">Putative ankyrin repeat protein</fullName>
    </submittedName>
</protein>
<dbReference type="SUPFAM" id="SSF52540">
    <property type="entry name" value="P-loop containing nucleoside triphosphate hydrolases"/>
    <property type="match status" value="1"/>
</dbReference>
<name>A0A2G5HJD2_CERBT</name>
<organism evidence="5 7">
    <name type="scientific">Cercospora beticola</name>
    <name type="common">Sugarbeet leaf spot fungus</name>
    <dbReference type="NCBI Taxonomy" id="122368"/>
    <lineage>
        <taxon>Eukaryota</taxon>
        <taxon>Fungi</taxon>
        <taxon>Dikarya</taxon>
        <taxon>Ascomycota</taxon>
        <taxon>Pezizomycotina</taxon>
        <taxon>Dothideomycetes</taxon>
        <taxon>Dothideomycetidae</taxon>
        <taxon>Mycosphaerellales</taxon>
        <taxon>Mycosphaerellaceae</taxon>
        <taxon>Cercospora</taxon>
    </lineage>
</organism>
<dbReference type="InterPro" id="IPR036770">
    <property type="entry name" value="Ankyrin_rpt-contain_sf"/>
</dbReference>
<dbReference type="PANTHER" id="PTHR24123">
    <property type="entry name" value="ANKYRIN REPEAT-CONTAINING"/>
    <property type="match status" value="1"/>
</dbReference>
<dbReference type="EMBL" id="CP134187">
    <property type="protein sequence ID" value="WPB01719.1"/>
    <property type="molecule type" value="Genomic_DNA"/>
</dbReference>
<reference evidence="6 8" key="2">
    <citation type="submission" date="2023-09" db="EMBL/GenBank/DDBJ databases">
        <title>Complete-Gapless Cercospora beticola genome.</title>
        <authorList>
            <person name="Wyatt N.A."/>
            <person name="Spanner R.E."/>
            <person name="Bolton M.D."/>
        </authorList>
    </citation>
    <scope>NUCLEOTIDE SEQUENCE [LARGE SCALE GENOMIC DNA]</scope>
    <source>
        <strain evidence="6">Cb09-40</strain>
    </source>
</reference>
<reference evidence="5 7" key="1">
    <citation type="submission" date="2015-10" db="EMBL/GenBank/DDBJ databases">
        <title>The cercosporin biosynthetic gene cluster was horizontally transferred to several fungal lineages and shown to be expanded in Cercospora beticola based on microsynteny with recipient genomes.</title>
        <authorList>
            <person name="De Jonge R."/>
            <person name="Ebert M.K."/>
            <person name="Suttle J.C."/>
            <person name="Jurick Ii W.M."/>
            <person name="Secor G.A."/>
            <person name="Thomma B.P."/>
            <person name="Van De Peer Y."/>
            <person name="Bolton M.D."/>
        </authorList>
    </citation>
    <scope>NUCLEOTIDE SEQUENCE [LARGE SCALE GENOMIC DNA]</scope>
    <source>
        <strain evidence="5 7">09-40</strain>
    </source>
</reference>
<dbReference type="InterPro" id="IPR051165">
    <property type="entry name" value="Multifunctional_ANK_Repeat"/>
</dbReference>
<dbReference type="InterPro" id="IPR056884">
    <property type="entry name" value="NPHP3-like_N"/>
</dbReference>
<gene>
    <name evidence="5" type="ORF">CB0940_04475</name>
    <name evidence="6" type="ORF">RHO25_006349</name>
</gene>
<evidence type="ECO:0000259" key="4">
    <source>
        <dbReference type="Pfam" id="PF24883"/>
    </source>
</evidence>
<dbReference type="Proteomes" id="UP001302367">
    <property type="component" value="Chromosome 4"/>
</dbReference>
<dbReference type="OrthoDB" id="3944243at2759"/>
<evidence type="ECO:0000256" key="2">
    <source>
        <dbReference type="ARBA" id="ARBA00023043"/>
    </source>
</evidence>
<keyword evidence="8" id="KW-1185">Reference proteome</keyword>
<sequence>MADPLSIASGIAELITLADIIIERTYRYIKNSKNATKDAQRLLLEIQSFSGVLHSLRVLELQVGEHALQTKIDPFQRHQCHELLEEIRDKLSEAPLFAKTKTQKIERTLKWHWTADQAKDLFSQIDRHRASFNLVTSMESLETVLKLRVEQGNAMKELIDVKAILLRIKLDQETNEMLDFFGTFDSQANHATSVSLRSPGTGLWLTSSEEFQKWQEERNSKLWLSGIPGAGKTVLAGLLVQEMLNCLTPSKGGAFHYCDYKKAKSGNIQNILASIVGQLAMQSSACTAILRGVYKPSDKNVTSRTLPHVKELMELLKKMALHFGEIMLVVDALDESEDQEYLSRTLHDLVKSPNCNIKLAALSRDEQDIRQNMSDFDHVSIAARSSDLRIFVAAEIEERSRNRKLRIRSPGLEDEILDCLINGADGMFRWVVCQMDHLCQLPTDAARRKALKSLPPDLETTYERILARVEQANEHTRTLVRRVLMWLVRSPDDENNHEKTKHDGARLSAAALCQAVSINVEDREFEHDAAPDVEEILICCSSLVRLSHDGHSVELAHFTVEEYLLNVTQDMEFGKGALRFHTATANDYRLSTCLTMLLMRHFDHALIDDSSIELRRIQHPFYHYAALLWPRYYKATCDSKPNSLALELFSLESTANFQTWAQCYLYGTHNYLSSGILSENLLMVQPGPLHFACLFSFPSLVTELIEQEQDVNGYSLIGVPLHCAMLDKSTILSSQFSPFAYLHIPEPATERSKRVVSALLGAGAQRSAFLPIEGKELWSMLRIACMSGHLGVLLDHGYMPDQESLDSLLGCHNEAWYHEATAQLQSRHLQHIDGDIISRLMSRSRNVHSSVVAKLLPDTGDTTAKKYISALRYAVTTDDVGIVKEIHSRHDQGLSYMLALDFASRRDDDEQGIACTLLRLALREQAFKVANFLIDQGANIHEQDRHGETLLDVCCIVFSDQQSHQLVEHFLKSGVALRPSSFTYCIRKQKVELLSLIMDVRPEHGIGNVCDEDGETLWHHIVRSKHCGLVDLFKKRAPSTFVESMMVFNAAGEAPMHLTVSLGLEAMLRDLLDKKVPMHLRTTKGDTMLHLAARFLIEGNSGDKEPMRLLINAGHTMEHPSGSGLCRNEARQTALDFLLDASTDDEKRDDCEEGIMLLLPTLNHATLLSYTHRSRTLLTWAADLTLASTVRFLLAAGADVDQIGEAIRPAGMTPLEYLVERCSDAVLLSAALKSSCAIHTRSKEARSLLCIALESEAAETDIEATCKALLDAGYDPDIRAHVYPRRPPIVAAVCREHLSVAELLIEHGADVSACDDNGSDALFYAVRSNDLDFARYLISSSTHFITNSYNLDSLVQCNDTALGPVELAAGNGDLEMLELLMPHRQAYLTPADVSPLWIACWDGKDEVVDFLLLRGESLDAVNLQNGSSILHAAAHSGSRSLIERLINSGHEFIIHDHSDLSPVDYAMLARHEVVVGLLEEYERSRRIAQDPSSSHPIGESRNRFHAAVTRAIKENDLPTLRTLHAEGWDPNDRYSCGRCTALMNALLETKVEIGEFLIDLGVSPNVRGCRNHAKRRTVWEIAASEPPLAPVLERLLRRQKEPRMPNRSLVTRAADPFLLHIASSAGNGAAVKLLLARGAHVDDVDDTLATPLIVAATKGHEKILSILLGAGATINARNRNAMTALILATYHGHEGVVRQLLTYDNIDLHVQSIHGLTALPYAADRCHLTIVQLLVGQGLNLDDRNAGVPSARARLITAGTSVAATYALQTQYQLHDFNHLFRSSLDGSRLIQILRKYPSSFMHEDLNTQAVFQDIPMPITALYYAVIEDLGKSVVPLLSSGALLNLEGGEEGTPLMAACALGRLSLAKLLIRLGATGYYIKDGIVISALKAARHFPKIQHWLLVGRYTDQPKLTHKSLNIPDETTTRPASTRIGYSSFTPWSAFDRNLVFEEDWPAYLKKIVPPSTRSFICRMEEGISTLLLTDIEAERGNVAMLQLRQ</sequence>
<dbReference type="InterPro" id="IPR002110">
    <property type="entry name" value="Ankyrin_rpt"/>
</dbReference>
<dbReference type="InterPro" id="IPR027417">
    <property type="entry name" value="P-loop_NTPase"/>
</dbReference>
<proteinExistence type="predicted"/>
<evidence type="ECO:0000256" key="3">
    <source>
        <dbReference type="PROSITE-ProRule" id="PRU00023"/>
    </source>
</evidence>
<dbReference type="PROSITE" id="PS50297">
    <property type="entry name" value="ANK_REP_REGION"/>
    <property type="match status" value="4"/>
</dbReference>
<evidence type="ECO:0000313" key="5">
    <source>
        <dbReference type="EMBL" id="PIA92648.1"/>
    </source>
</evidence>
<dbReference type="PANTHER" id="PTHR24123:SF33">
    <property type="entry name" value="PROTEIN HOS4"/>
    <property type="match status" value="1"/>
</dbReference>
<feature type="repeat" description="ANK" evidence="3">
    <location>
        <begin position="1714"/>
        <end position="1746"/>
    </location>
</feature>
<dbReference type="SUPFAM" id="SSF48403">
    <property type="entry name" value="Ankyrin repeat"/>
    <property type="match status" value="4"/>
</dbReference>
<dbReference type="SMART" id="SM00248">
    <property type="entry name" value="ANK"/>
    <property type="match status" value="21"/>
</dbReference>
<keyword evidence="2 3" id="KW-0040">ANK repeat</keyword>
<evidence type="ECO:0000313" key="6">
    <source>
        <dbReference type="EMBL" id="WPB01719.1"/>
    </source>
</evidence>
<dbReference type="Gene3D" id="1.25.40.20">
    <property type="entry name" value="Ankyrin repeat-containing domain"/>
    <property type="match status" value="5"/>
</dbReference>
<dbReference type="EMBL" id="LKMD01000105">
    <property type="protein sequence ID" value="PIA92648.1"/>
    <property type="molecule type" value="Genomic_DNA"/>
</dbReference>
<dbReference type="Proteomes" id="UP000230605">
    <property type="component" value="Chromosome 4"/>
</dbReference>
<feature type="repeat" description="ANK" evidence="3">
    <location>
        <begin position="1647"/>
        <end position="1679"/>
    </location>
</feature>
<dbReference type="Pfam" id="PF24883">
    <property type="entry name" value="NPHP3_N"/>
    <property type="match status" value="1"/>
</dbReference>
<evidence type="ECO:0000313" key="8">
    <source>
        <dbReference type="Proteomes" id="UP001302367"/>
    </source>
</evidence>
<dbReference type="Pfam" id="PF12796">
    <property type="entry name" value="Ank_2"/>
    <property type="match status" value="3"/>
</dbReference>
<dbReference type="PROSITE" id="PS50088">
    <property type="entry name" value="ANK_REPEAT"/>
    <property type="match status" value="5"/>
</dbReference>
<evidence type="ECO:0000256" key="1">
    <source>
        <dbReference type="ARBA" id="ARBA00022737"/>
    </source>
</evidence>
<feature type="repeat" description="ANK" evidence="3">
    <location>
        <begin position="1619"/>
        <end position="1646"/>
    </location>
</feature>
<evidence type="ECO:0000313" key="7">
    <source>
        <dbReference type="Proteomes" id="UP000230605"/>
    </source>
</evidence>
<dbReference type="Gene3D" id="3.40.50.300">
    <property type="entry name" value="P-loop containing nucleotide triphosphate hydrolases"/>
    <property type="match status" value="1"/>
</dbReference>
<feature type="domain" description="Nephrocystin 3-like N-terminal" evidence="4">
    <location>
        <begin position="200"/>
        <end position="364"/>
    </location>
</feature>
<feature type="repeat" description="ANK" evidence="3">
    <location>
        <begin position="1284"/>
        <end position="1316"/>
    </location>
</feature>
<feature type="repeat" description="ANK" evidence="3">
    <location>
        <begin position="1425"/>
        <end position="1457"/>
    </location>
</feature>
<keyword evidence="1" id="KW-0677">Repeat</keyword>
<accession>A0A2G5HJD2</accession>